<dbReference type="EMBL" id="MJGC01000057">
    <property type="protein sequence ID" value="OEJ75015.1"/>
    <property type="molecule type" value="Genomic_DNA"/>
</dbReference>
<protein>
    <submittedName>
        <fullName evidence="1">Uncharacterized protein</fullName>
    </submittedName>
</protein>
<reference evidence="1" key="1">
    <citation type="submission" date="2016-09" db="EMBL/GenBank/DDBJ databases">
        <title>Draft genome of thermotolerant cyanobacterium Desertifilum sp. strain IPPAS B-1220.</title>
        <authorList>
            <person name="Sinetova M.A."/>
            <person name="Bolakhan K."/>
            <person name="Zayadan B.K."/>
            <person name="Mironov K.S."/>
            <person name="Ustinova V."/>
            <person name="Kupriyanova E.V."/>
            <person name="Sidorov R.A."/>
            <person name="Skrypnik A.N."/>
            <person name="Gogoleva N.E."/>
            <person name="Gogolev Y.V."/>
            <person name="Los D.A."/>
        </authorList>
    </citation>
    <scope>NUCLEOTIDE SEQUENCE [LARGE SCALE GENOMIC DNA]</scope>
    <source>
        <strain evidence="1">IPPAS B-1220</strain>
    </source>
</reference>
<organism evidence="1">
    <name type="scientific">Desertifilum tharense IPPAS B-1220</name>
    <dbReference type="NCBI Taxonomy" id="1781255"/>
    <lineage>
        <taxon>Bacteria</taxon>
        <taxon>Bacillati</taxon>
        <taxon>Cyanobacteriota</taxon>
        <taxon>Cyanophyceae</taxon>
        <taxon>Desertifilales</taxon>
        <taxon>Desertifilaceae</taxon>
        <taxon>Desertifilum</taxon>
    </lineage>
</organism>
<sequence length="73" mass="8166">MHADIKSHAGISYAISEKYMIHPWTGDRYFAGYQVDFLPSDGSPAIVVGFAKTSKLAECKAKECIDRFGDEFF</sequence>
<proteinExistence type="predicted"/>
<evidence type="ECO:0000313" key="1">
    <source>
        <dbReference type="EMBL" id="OEJ75015.1"/>
    </source>
</evidence>
<comment type="caution">
    <text evidence="1">The sequence shown here is derived from an EMBL/GenBank/DDBJ whole genome shotgun (WGS) entry which is preliminary data.</text>
</comment>
<name>A0A1E5QK07_9CYAN</name>
<dbReference type="AlphaFoldDB" id="A0A1E5QK07"/>
<gene>
    <name evidence="1" type="ORF">BH720_11810</name>
</gene>
<accession>A0A1E5QK07</accession>
<dbReference type="RefSeq" id="WP_069967404.1">
    <property type="nucleotide sequence ID" value="NZ_CM124774.1"/>
</dbReference>